<evidence type="ECO:0000313" key="2">
    <source>
        <dbReference type="Proteomes" id="UP000265520"/>
    </source>
</evidence>
<comment type="caution">
    <text evidence="1">The sequence shown here is derived from an EMBL/GenBank/DDBJ whole genome shotgun (WGS) entry which is preliminary data.</text>
</comment>
<evidence type="ECO:0000313" key="1">
    <source>
        <dbReference type="EMBL" id="MCI98104.1"/>
    </source>
</evidence>
<organism evidence="1 2">
    <name type="scientific">Trifolium medium</name>
    <dbReference type="NCBI Taxonomy" id="97028"/>
    <lineage>
        <taxon>Eukaryota</taxon>
        <taxon>Viridiplantae</taxon>
        <taxon>Streptophyta</taxon>
        <taxon>Embryophyta</taxon>
        <taxon>Tracheophyta</taxon>
        <taxon>Spermatophyta</taxon>
        <taxon>Magnoliopsida</taxon>
        <taxon>eudicotyledons</taxon>
        <taxon>Gunneridae</taxon>
        <taxon>Pentapetalae</taxon>
        <taxon>rosids</taxon>
        <taxon>fabids</taxon>
        <taxon>Fabales</taxon>
        <taxon>Fabaceae</taxon>
        <taxon>Papilionoideae</taxon>
        <taxon>50 kb inversion clade</taxon>
        <taxon>NPAAA clade</taxon>
        <taxon>Hologalegina</taxon>
        <taxon>IRL clade</taxon>
        <taxon>Trifolieae</taxon>
        <taxon>Trifolium</taxon>
    </lineage>
</organism>
<dbReference type="EMBL" id="LXQA011464049">
    <property type="protein sequence ID" value="MCI98104.1"/>
    <property type="molecule type" value="Genomic_DNA"/>
</dbReference>
<protein>
    <submittedName>
        <fullName evidence="1">Uncharacterized protein</fullName>
    </submittedName>
</protein>
<sequence length="56" mass="6343">MKEKEVIDLSSDNEAAVHGEDDNTYTLHEFQNDRVFGWEVIVTAPRASNAKPRVLV</sequence>
<proteinExistence type="predicted"/>
<name>A0A392WBV9_9FABA</name>
<accession>A0A392WBV9</accession>
<dbReference type="Proteomes" id="UP000265520">
    <property type="component" value="Unassembled WGS sequence"/>
</dbReference>
<feature type="non-terminal residue" evidence="1">
    <location>
        <position position="56"/>
    </location>
</feature>
<reference evidence="1 2" key="1">
    <citation type="journal article" date="2018" name="Front. Plant Sci.">
        <title>Red Clover (Trifolium pratense) and Zigzag Clover (T. medium) - A Picture of Genomic Similarities and Differences.</title>
        <authorList>
            <person name="Dluhosova J."/>
            <person name="Istvanek J."/>
            <person name="Nedelnik J."/>
            <person name="Repkova J."/>
        </authorList>
    </citation>
    <scope>NUCLEOTIDE SEQUENCE [LARGE SCALE GENOMIC DNA]</scope>
    <source>
        <strain evidence="2">cv. 10/8</strain>
        <tissue evidence="1">Leaf</tissue>
    </source>
</reference>
<dbReference type="AlphaFoldDB" id="A0A392WBV9"/>
<keyword evidence="2" id="KW-1185">Reference proteome</keyword>